<evidence type="ECO:0000313" key="9">
    <source>
        <dbReference type="Proteomes" id="UP000189580"/>
    </source>
</evidence>
<dbReference type="Gene3D" id="3.20.20.70">
    <property type="entry name" value="Aldolase class I"/>
    <property type="match status" value="1"/>
</dbReference>
<evidence type="ECO:0000256" key="2">
    <source>
        <dbReference type="ARBA" id="ARBA00008911"/>
    </source>
</evidence>
<evidence type="ECO:0000256" key="7">
    <source>
        <dbReference type="SAM" id="MobiDB-lite"/>
    </source>
</evidence>
<evidence type="ECO:0000256" key="5">
    <source>
        <dbReference type="PIRSR" id="PIRSR602480-1"/>
    </source>
</evidence>
<feature type="binding site" evidence="5">
    <location>
        <position position="431"/>
    </location>
    <ligand>
        <name>Mn(2+)</name>
        <dbReference type="ChEBI" id="CHEBI:29035"/>
    </ligand>
</feature>
<dbReference type="GO" id="GO:0008652">
    <property type="term" value="P:amino acid biosynthetic process"/>
    <property type="evidence" value="ECO:0007669"/>
    <property type="project" value="UniProtKB-KW"/>
</dbReference>
<protein>
    <recommendedName>
        <fullName evidence="6">Phospho-2-dehydro-3-deoxyheptonate aldolase</fullName>
        <ecNumber evidence="6">2.5.1.54</ecNumber>
    </recommendedName>
</protein>
<evidence type="ECO:0000256" key="6">
    <source>
        <dbReference type="RuleBase" id="RU363071"/>
    </source>
</evidence>
<dbReference type="AlphaFoldDB" id="A0A167CQX1"/>
<accession>A0A167CQX1</accession>
<dbReference type="SUPFAM" id="SSF51569">
    <property type="entry name" value="Aldolase"/>
    <property type="match status" value="1"/>
</dbReference>
<feature type="binding site" evidence="5">
    <location>
        <position position="474"/>
    </location>
    <ligand>
        <name>Mn(2+)</name>
        <dbReference type="ChEBI" id="CHEBI:29035"/>
    </ligand>
</feature>
<comment type="pathway">
    <text evidence="1 6">Metabolic intermediate biosynthesis; chorismate biosynthesis; chorismate from D-erythrose 4-phosphate and phosphoenolpyruvate: step 1/7.</text>
</comment>
<name>A0A167CQX1_9ASCO</name>
<feature type="binding site" evidence="5">
    <location>
        <position position="126"/>
    </location>
    <ligand>
        <name>phosphoenolpyruvate</name>
        <dbReference type="ChEBI" id="CHEBI:58702"/>
    </ligand>
</feature>
<organism evidence="8 9">
    <name type="scientific">Sugiyamaella lignohabitans</name>
    <dbReference type="NCBI Taxonomy" id="796027"/>
    <lineage>
        <taxon>Eukaryota</taxon>
        <taxon>Fungi</taxon>
        <taxon>Dikarya</taxon>
        <taxon>Ascomycota</taxon>
        <taxon>Saccharomycotina</taxon>
        <taxon>Dipodascomycetes</taxon>
        <taxon>Dipodascales</taxon>
        <taxon>Trichomonascaceae</taxon>
        <taxon>Sugiyamaella</taxon>
    </lineage>
</organism>
<evidence type="ECO:0000256" key="1">
    <source>
        <dbReference type="ARBA" id="ARBA00004688"/>
    </source>
</evidence>
<dbReference type="PANTHER" id="PTHR21337">
    <property type="entry name" value="PHOSPHO-2-DEHYDRO-3-DEOXYHEPTONATE ALDOLASE 1, 2"/>
    <property type="match status" value="1"/>
</dbReference>
<comment type="similarity">
    <text evidence="2 6">Belongs to the class-II DAHP synthase family.</text>
</comment>
<dbReference type="Pfam" id="PF01474">
    <property type="entry name" value="DAHP_synth_2"/>
    <property type="match status" value="1"/>
</dbReference>
<feature type="compositionally biased region" description="Low complexity" evidence="7">
    <location>
        <begin position="310"/>
        <end position="328"/>
    </location>
</feature>
<feature type="region of interest" description="Disordered" evidence="7">
    <location>
        <begin position="635"/>
        <end position="690"/>
    </location>
</feature>
<dbReference type="GO" id="GO:0009073">
    <property type="term" value="P:aromatic amino acid family biosynthetic process"/>
    <property type="evidence" value="ECO:0007669"/>
    <property type="project" value="UniProtKB-KW"/>
</dbReference>
<keyword evidence="5" id="KW-0170">Cobalt</keyword>
<dbReference type="GeneID" id="30034184"/>
<keyword evidence="5" id="KW-0104">Cadmium</keyword>
<dbReference type="KEGG" id="slb:AWJ20_229"/>
<evidence type="ECO:0000256" key="4">
    <source>
        <dbReference type="ARBA" id="ARBA00047508"/>
    </source>
</evidence>
<feature type="region of interest" description="Disordered" evidence="7">
    <location>
        <begin position="23"/>
        <end position="66"/>
    </location>
</feature>
<keyword evidence="9" id="KW-1185">Reference proteome</keyword>
<proteinExistence type="inferred from homology"/>
<feature type="binding site" evidence="5">
    <location>
        <position position="504"/>
    </location>
    <ligand>
        <name>Mn(2+)</name>
        <dbReference type="ChEBI" id="CHEBI:29035"/>
    </ligand>
</feature>
<reference evidence="8 9" key="1">
    <citation type="submission" date="2016-02" db="EMBL/GenBank/DDBJ databases">
        <title>Complete genome sequence and transcriptome regulation of the pentose utilising yeast Sugiyamaella lignohabitans.</title>
        <authorList>
            <person name="Bellasio M."/>
            <person name="Peymann A."/>
            <person name="Valli M."/>
            <person name="Sipitzky M."/>
            <person name="Graf A."/>
            <person name="Sauer M."/>
            <person name="Marx H."/>
            <person name="Mattanovich D."/>
        </authorList>
    </citation>
    <scope>NUCLEOTIDE SEQUENCE [LARGE SCALE GENOMIC DNA]</scope>
    <source>
        <strain evidence="8 9">CBS 10342</strain>
    </source>
</reference>
<keyword evidence="5" id="KW-0464">Manganese</keyword>
<dbReference type="Proteomes" id="UP000189580">
    <property type="component" value="Chromosome a"/>
</dbReference>
<dbReference type="GO" id="GO:0003849">
    <property type="term" value="F:3-deoxy-7-phosphoheptulonate synthase activity"/>
    <property type="evidence" value="ECO:0007669"/>
    <property type="project" value="UniProtKB-EC"/>
</dbReference>
<evidence type="ECO:0000313" key="8">
    <source>
        <dbReference type="EMBL" id="ANB12001.1"/>
    </source>
</evidence>
<feature type="binding site" evidence="5">
    <location>
        <position position="368"/>
    </location>
    <ligand>
        <name>phosphoenolpyruvate</name>
        <dbReference type="ChEBI" id="CHEBI:58702"/>
    </ligand>
</feature>
<sequence>MGAGKEFRVDVVGPERLIASEGAKSAAKLRTLSSDQAGSDRPTGLTAVHPSGSAVDDGKAEWSPTSWQSHPIKQDVVYDDYSKVEKALEKLESLPPLVHPKEIEDLKSKLRDAAEGRAFVLQGGDCAELFDYCNQDRIEAKLKVLLQMSLVLIWGTKLPIVRIGRIAGQYAKPRSKQTEVVEGYGEIPSFRGDNINGYDPSDRTPDPSRLVSSYFHSAATLNFIRSTLASGFADLHHPFEWDLSHVRKDSIRNRYQQVVDNISEGLQFMSTVGGDNPAWQSIDLFTSHEALLLEYEQSFTRLLRDPTVKSTNGTTDTNSNSTRSSSANSAKKYYNTSAHFVWIGDRTRQLDGAHVEFFRGVANPIGIKVGPSTETDELVAVLDRVDPDFVPGRVTLITRYGADKIKDKLGEQIRAVKKSGHKVVWISDPCHGNTKTSPVSKLKTRYFDDIISEIRLALEIHKDNDSTLNGLHLELTGDPVTECIGGSQDLEDEDLVVRYETFCDPRLSLSQCKYHNLSPVPHTTTKLLLTHHSTGRRIPDRRLLPPGYPEGRLNKVFDKWYTVNKHNFVRPLCLRRLGSAPDPGCSSRSARVITSHLLLRDNCEWPLCLRRLGLRPRPWLLRPRPWLLLSLRSSRHAGSKTKTPAPPAKQEQPECEAEPQSPEATPASESIGSEQNRNYVNSRSTHRGPQ</sequence>
<feature type="compositionally biased region" description="Polar residues" evidence="7">
    <location>
        <begin position="667"/>
        <end position="683"/>
    </location>
</feature>
<dbReference type="OrthoDB" id="2338at2759"/>
<dbReference type="PANTHER" id="PTHR21337:SF0">
    <property type="entry name" value="PHOSPHO-2-DEHYDRO-3-DEOXYHEPTONATE ALDOLASE"/>
    <property type="match status" value="1"/>
</dbReference>
<dbReference type="EMBL" id="CP014501">
    <property type="protein sequence ID" value="ANB12001.1"/>
    <property type="molecule type" value="Genomic_DNA"/>
</dbReference>
<dbReference type="EC" id="2.5.1.54" evidence="6"/>
<dbReference type="InterPro" id="IPR013785">
    <property type="entry name" value="Aldolase_TIM"/>
</dbReference>
<keyword evidence="6" id="KW-0057">Aromatic amino acid biosynthesis</keyword>
<dbReference type="UniPathway" id="UPA00053">
    <property type="reaction ID" value="UER00084"/>
</dbReference>
<feature type="binding site" evidence="5">
    <location>
        <position position="165"/>
    </location>
    <ligand>
        <name>phosphoenolpyruvate</name>
        <dbReference type="ChEBI" id="CHEBI:58702"/>
    </ligand>
</feature>
<gene>
    <name evidence="8" type="ORF">AWJ20_229</name>
</gene>
<feature type="binding site" evidence="5">
    <location>
        <position position="399"/>
    </location>
    <ligand>
        <name>phosphoenolpyruvate</name>
        <dbReference type="ChEBI" id="CHEBI:58702"/>
    </ligand>
</feature>
<keyword evidence="6" id="KW-0028">Amino-acid biosynthesis</keyword>
<dbReference type="InterPro" id="IPR002480">
    <property type="entry name" value="DAHP_synth_2"/>
</dbReference>
<dbReference type="GO" id="GO:0009423">
    <property type="term" value="P:chorismate biosynthetic process"/>
    <property type="evidence" value="ECO:0007669"/>
    <property type="project" value="UniProtKB-UniPathway"/>
</dbReference>
<dbReference type="RefSeq" id="XP_018734478.1">
    <property type="nucleotide sequence ID" value="XM_018879226.1"/>
</dbReference>
<feature type="region of interest" description="Disordered" evidence="7">
    <location>
        <begin position="306"/>
        <end position="328"/>
    </location>
</feature>
<keyword evidence="3 6" id="KW-0808">Transferase</keyword>
<comment type="cofactor">
    <cofactor evidence="5">
        <name>Mn(2+)</name>
        <dbReference type="ChEBI" id="CHEBI:29035"/>
    </cofactor>
    <cofactor evidence="5">
        <name>Co(2+)</name>
        <dbReference type="ChEBI" id="CHEBI:48828"/>
    </cofactor>
    <cofactor evidence="5">
        <name>Cd(2+)</name>
        <dbReference type="ChEBI" id="CHEBI:48775"/>
    </cofactor>
    <text evidence="5">Binds 1 divalent cation per subunit. The enzyme is active with manganese, cobalt or cadmium ions.</text>
</comment>
<evidence type="ECO:0000256" key="3">
    <source>
        <dbReference type="ARBA" id="ARBA00022679"/>
    </source>
</evidence>
<comment type="catalytic activity">
    <reaction evidence="4 6">
        <text>D-erythrose 4-phosphate + phosphoenolpyruvate + H2O = 7-phospho-2-dehydro-3-deoxy-D-arabino-heptonate + phosphate</text>
        <dbReference type="Rhea" id="RHEA:14717"/>
        <dbReference type="ChEBI" id="CHEBI:15377"/>
        <dbReference type="ChEBI" id="CHEBI:16897"/>
        <dbReference type="ChEBI" id="CHEBI:43474"/>
        <dbReference type="ChEBI" id="CHEBI:58394"/>
        <dbReference type="ChEBI" id="CHEBI:58702"/>
        <dbReference type="EC" id="2.5.1.54"/>
    </reaction>
</comment>